<dbReference type="AlphaFoldDB" id="A0A5C1E4J8"/>
<comment type="similarity">
    <text evidence="1 3">Belongs to the short-chain dehydrogenases/reductases (SDR) family.</text>
</comment>
<accession>A0A5C1E4J8</accession>
<dbReference type="NCBIfam" id="NF005437">
    <property type="entry name" value="PRK07024.1"/>
    <property type="match status" value="1"/>
</dbReference>
<reference evidence="4 5" key="1">
    <citation type="submission" date="2017-07" db="EMBL/GenBank/DDBJ databases">
        <title>Complete genome sequence of Oryzomicrobium terrae TPP412.</title>
        <authorList>
            <person name="Chiu L.-W."/>
            <person name="Lo K.-J."/>
            <person name="Tsai Y.-M."/>
            <person name="Lin S.-S."/>
            <person name="Kuo C.-H."/>
            <person name="Liu C.-T."/>
        </authorList>
    </citation>
    <scope>NUCLEOTIDE SEQUENCE [LARGE SCALE GENOMIC DNA]</scope>
    <source>
        <strain evidence="4 5">TPP412</strain>
    </source>
</reference>
<dbReference type="InterPro" id="IPR036291">
    <property type="entry name" value="NAD(P)-bd_dom_sf"/>
</dbReference>
<dbReference type="GO" id="GO:0016491">
    <property type="term" value="F:oxidoreductase activity"/>
    <property type="evidence" value="ECO:0007669"/>
    <property type="project" value="UniProtKB-KW"/>
</dbReference>
<dbReference type="GO" id="GO:0016020">
    <property type="term" value="C:membrane"/>
    <property type="evidence" value="ECO:0007669"/>
    <property type="project" value="TreeGrafter"/>
</dbReference>
<dbReference type="Gene3D" id="3.40.50.720">
    <property type="entry name" value="NAD(P)-binding Rossmann-like Domain"/>
    <property type="match status" value="1"/>
</dbReference>
<dbReference type="PRINTS" id="PR00081">
    <property type="entry name" value="GDHRDH"/>
</dbReference>
<evidence type="ECO:0000313" key="4">
    <source>
        <dbReference type="EMBL" id="QEL63644.1"/>
    </source>
</evidence>
<sequence>MVSGLPVPAGAPTQPSPGLPRRVFITGASSGLGEALARQYLALGWQVGLAARRAARLDALAAELGAGVLATYPLDVTDSAALAAAAADFCARFGAPHVVIANAGISVGTLTEESEDLSAFRRVMEVNVFGMAATFAPFLPAMKGLRDGVPRRVVGIASVAGIRGLPGAEAYSASKAAAIAYLESLRLELAPSGIRAVTICPGYVETPMTAVNPYPMPFLLPAAEAARRMARVIEAGASYAVVPWQMGVVAKLLRLLPNPVYDRLFGHAPRKPRGLPL</sequence>
<dbReference type="SUPFAM" id="SSF51735">
    <property type="entry name" value="NAD(P)-binding Rossmann-fold domains"/>
    <property type="match status" value="1"/>
</dbReference>
<dbReference type="RefSeq" id="WP_246154239.1">
    <property type="nucleotide sequence ID" value="NZ_CP022579.1"/>
</dbReference>
<dbReference type="PANTHER" id="PTHR44196:SF1">
    <property type="entry name" value="DEHYDROGENASE_REDUCTASE SDR FAMILY MEMBER 7B"/>
    <property type="match status" value="1"/>
</dbReference>
<dbReference type="InterPro" id="IPR020904">
    <property type="entry name" value="Sc_DH/Rdtase_CS"/>
</dbReference>
<evidence type="ECO:0000256" key="3">
    <source>
        <dbReference type="RuleBase" id="RU000363"/>
    </source>
</evidence>
<proteinExistence type="inferred from homology"/>
<dbReference type="PRINTS" id="PR00080">
    <property type="entry name" value="SDRFAMILY"/>
</dbReference>
<dbReference type="PANTHER" id="PTHR44196">
    <property type="entry name" value="DEHYDROGENASE/REDUCTASE SDR FAMILY MEMBER 7B"/>
    <property type="match status" value="1"/>
</dbReference>
<keyword evidence="2" id="KW-0560">Oxidoreductase</keyword>
<protein>
    <submittedName>
        <fullName evidence="4">Short chain dehydrogenase</fullName>
    </submittedName>
</protein>
<dbReference type="Proteomes" id="UP000323671">
    <property type="component" value="Chromosome"/>
</dbReference>
<dbReference type="EMBL" id="CP022579">
    <property type="protein sequence ID" value="QEL63644.1"/>
    <property type="molecule type" value="Genomic_DNA"/>
</dbReference>
<dbReference type="Pfam" id="PF00106">
    <property type="entry name" value="adh_short"/>
    <property type="match status" value="1"/>
</dbReference>
<dbReference type="InterPro" id="IPR002347">
    <property type="entry name" value="SDR_fam"/>
</dbReference>
<dbReference type="PROSITE" id="PS00061">
    <property type="entry name" value="ADH_SHORT"/>
    <property type="match status" value="1"/>
</dbReference>
<evidence type="ECO:0000313" key="5">
    <source>
        <dbReference type="Proteomes" id="UP000323671"/>
    </source>
</evidence>
<evidence type="ECO:0000256" key="1">
    <source>
        <dbReference type="ARBA" id="ARBA00006484"/>
    </source>
</evidence>
<keyword evidence="5" id="KW-1185">Reference proteome</keyword>
<organism evidence="4 5">
    <name type="scientific">Oryzomicrobium terrae</name>
    <dbReference type="NCBI Taxonomy" id="1735038"/>
    <lineage>
        <taxon>Bacteria</taxon>
        <taxon>Pseudomonadati</taxon>
        <taxon>Pseudomonadota</taxon>
        <taxon>Betaproteobacteria</taxon>
        <taxon>Rhodocyclales</taxon>
        <taxon>Rhodocyclaceae</taxon>
        <taxon>Oryzomicrobium</taxon>
    </lineage>
</organism>
<dbReference type="KEGG" id="otr:OTERR_01680"/>
<name>A0A5C1E4J8_9RHOO</name>
<gene>
    <name evidence="4" type="ORF">OTERR_01680</name>
</gene>
<evidence type="ECO:0000256" key="2">
    <source>
        <dbReference type="ARBA" id="ARBA00023002"/>
    </source>
</evidence>